<reference evidence="2" key="2">
    <citation type="submission" date="2020-09" db="EMBL/GenBank/DDBJ databases">
        <authorList>
            <person name="Sun Q."/>
            <person name="Ohkuma M."/>
        </authorList>
    </citation>
    <scope>NUCLEOTIDE SEQUENCE</scope>
    <source>
        <strain evidence="2">JCM 19831</strain>
    </source>
</reference>
<dbReference type="InterPro" id="IPR000182">
    <property type="entry name" value="GNAT_dom"/>
</dbReference>
<dbReference type="RefSeq" id="WP_373294791.1">
    <property type="nucleotide sequence ID" value="NZ_BMPI01000069.1"/>
</dbReference>
<proteinExistence type="predicted"/>
<dbReference type="SUPFAM" id="SSF55729">
    <property type="entry name" value="Acyl-CoA N-acyltransferases (Nat)"/>
    <property type="match status" value="1"/>
</dbReference>
<reference evidence="2" key="1">
    <citation type="journal article" date="2014" name="Int. J. Syst. Evol. Microbiol.">
        <title>Complete genome sequence of Corynebacterium casei LMG S-19264T (=DSM 44701T), isolated from a smear-ripened cheese.</title>
        <authorList>
            <consortium name="US DOE Joint Genome Institute (JGI-PGF)"/>
            <person name="Walter F."/>
            <person name="Albersmeier A."/>
            <person name="Kalinowski J."/>
            <person name="Ruckert C."/>
        </authorList>
    </citation>
    <scope>NUCLEOTIDE SEQUENCE</scope>
    <source>
        <strain evidence="2">JCM 19831</strain>
    </source>
</reference>
<sequence length="143" mass="15836">MLAHFADLDPFRLYALLKLRCDVFVVEQRCAYPELDGRDAEPATVHFWLDDEHGTPAAYLRVLADPFGVFRIGRVVTAKASRGQGLAARLLTDALAHIGPGHEVVLDAQTDAVRLYERSGFVAEGGPFLEDGIEHIHMRRPAT</sequence>
<evidence type="ECO:0000313" key="2">
    <source>
        <dbReference type="EMBL" id="GGM74945.1"/>
    </source>
</evidence>
<dbReference type="Pfam" id="PF13673">
    <property type="entry name" value="Acetyltransf_10"/>
    <property type="match status" value="1"/>
</dbReference>
<evidence type="ECO:0000313" key="3">
    <source>
        <dbReference type="Proteomes" id="UP000642070"/>
    </source>
</evidence>
<dbReference type="Gene3D" id="3.40.630.30">
    <property type="match status" value="1"/>
</dbReference>
<dbReference type="GO" id="GO:0016747">
    <property type="term" value="F:acyltransferase activity, transferring groups other than amino-acyl groups"/>
    <property type="evidence" value="ECO:0007669"/>
    <property type="project" value="InterPro"/>
</dbReference>
<organism evidence="2 3">
    <name type="scientific">Dactylosporangium sucinum</name>
    <dbReference type="NCBI Taxonomy" id="1424081"/>
    <lineage>
        <taxon>Bacteria</taxon>
        <taxon>Bacillati</taxon>
        <taxon>Actinomycetota</taxon>
        <taxon>Actinomycetes</taxon>
        <taxon>Micromonosporales</taxon>
        <taxon>Micromonosporaceae</taxon>
        <taxon>Dactylosporangium</taxon>
    </lineage>
</organism>
<feature type="domain" description="N-acetyltransferase" evidence="1">
    <location>
        <begin position="3"/>
        <end position="143"/>
    </location>
</feature>
<keyword evidence="3" id="KW-1185">Reference proteome</keyword>
<comment type="caution">
    <text evidence="2">The sequence shown here is derived from an EMBL/GenBank/DDBJ whole genome shotgun (WGS) entry which is preliminary data.</text>
</comment>
<protein>
    <submittedName>
        <fullName evidence="2">ElaA protein</fullName>
    </submittedName>
</protein>
<evidence type="ECO:0000259" key="1">
    <source>
        <dbReference type="PROSITE" id="PS51186"/>
    </source>
</evidence>
<dbReference type="EMBL" id="BMPI01000069">
    <property type="protein sequence ID" value="GGM74945.1"/>
    <property type="molecule type" value="Genomic_DNA"/>
</dbReference>
<dbReference type="AlphaFoldDB" id="A0A917X5X5"/>
<dbReference type="Proteomes" id="UP000642070">
    <property type="component" value="Unassembled WGS sequence"/>
</dbReference>
<accession>A0A917X5X5</accession>
<name>A0A917X5X5_9ACTN</name>
<gene>
    <name evidence="2" type="primary">elaA</name>
    <name evidence="2" type="ORF">GCM10007977_090650</name>
</gene>
<dbReference type="PROSITE" id="PS51186">
    <property type="entry name" value="GNAT"/>
    <property type="match status" value="1"/>
</dbReference>
<dbReference type="InterPro" id="IPR016181">
    <property type="entry name" value="Acyl_CoA_acyltransferase"/>
</dbReference>